<keyword evidence="3" id="KW-0479">Metal-binding</keyword>
<dbReference type="GO" id="GO:0071039">
    <property type="term" value="P:nuclear polyadenylation-dependent CUT catabolic process"/>
    <property type="evidence" value="ECO:0007669"/>
    <property type="project" value="TreeGrafter"/>
</dbReference>
<reference evidence="11 12" key="1">
    <citation type="submission" date="2014-04" db="EMBL/GenBank/DDBJ databases">
        <authorList>
            <consortium name="DOE Joint Genome Institute"/>
            <person name="Kuo A."/>
            <person name="Tarkka M."/>
            <person name="Buscot F."/>
            <person name="Kohler A."/>
            <person name="Nagy L.G."/>
            <person name="Floudas D."/>
            <person name="Copeland A."/>
            <person name="Barry K.W."/>
            <person name="Cichocki N."/>
            <person name="Veneault-Fourrey C."/>
            <person name="LaButti K."/>
            <person name="Lindquist E.A."/>
            <person name="Lipzen A."/>
            <person name="Lundell T."/>
            <person name="Morin E."/>
            <person name="Murat C."/>
            <person name="Sun H."/>
            <person name="Tunlid A."/>
            <person name="Henrissat B."/>
            <person name="Grigoriev I.V."/>
            <person name="Hibbett D.S."/>
            <person name="Martin F."/>
            <person name="Nordberg H.P."/>
            <person name="Cantor M.N."/>
            <person name="Hua S.X."/>
        </authorList>
    </citation>
    <scope>NUCLEOTIDE SEQUENCE [LARGE SCALE GENOMIC DNA]</scope>
    <source>
        <strain evidence="11 12">F 1598</strain>
    </source>
</reference>
<dbReference type="InterPro" id="IPR051644">
    <property type="entry name" value="TRAMP_AT-DNA-binding"/>
</dbReference>
<dbReference type="InParanoid" id="A0A0C3G3B4"/>
<evidence type="ECO:0000313" key="11">
    <source>
        <dbReference type="EMBL" id="KIM90770.1"/>
    </source>
</evidence>
<feature type="compositionally biased region" description="Basic and acidic residues" evidence="9">
    <location>
        <begin position="75"/>
        <end position="85"/>
    </location>
</feature>
<dbReference type="Gene3D" id="4.10.60.10">
    <property type="entry name" value="Zinc finger, CCHC-type"/>
    <property type="match status" value="2"/>
</dbReference>
<evidence type="ECO:0000256" key="7">
    <source>
        <dbReference type="ARBA" id="ARBA00023242"/>
    </source>
</evidence>
<dbReference type="Proteomes" id="UP000054166">
    <property type="component" value="Unassembled WGS sequence"/>
</dbReference>
<keyword evidence="6" id="KW-0862">Zinc</keyword>
<feature type="domain" description="CCHC-type" evidence="10">
    <location>
        <begin position="343"/>
        <end position="358"/>
    </location>
</feature>
<feature type="compositionally biased region" description="Polar residues" evidence="9">
    <location>
        <begin position="436"/>
        <end position="445"/>
    </location>
</feature>
<dbReference type="GO" id="GO:0071031">
    <property type="term" value="P:nuclear mRNA surveillance of mRNA 3'-end processing"/>
    <property type="evidence" value="ECO:0007669"/>
    <property type="project" value="TreeGrafter"/>
</dbReference>
<keyword evidence="5 8" id="KW-0863">Zinc-finger</keyword>
<accession>A0A0C3G3B4</accession>
<dbReference type="GO" id="GO:0071038">
    <property type="term" value="P:TRAMP-dependent tRNA surveillance pathway"/>
    <property type="evidence" value="ECO:0007669"/>
    <property type="project" value="TreeGrafter"/>
</dbReference>
<dbReference type="STRING" id="765440.A0A0C3G3B4"/>
<dbReference type="HOGENOM" id="CLU_028683_0_0_1"/>
<keyword evidence="4" id="KW-0677">Repeat</keyword>
<dbReference type="Pfam" id="PF00098">
    <property type="entry name" value="zf-CCHC"/>
    <property type="match status" value="1"/>
</dbReference>
<dbReference type="SUPFAM" id="SSF57756">
    <property type="entry name" value="Retrovirus zinc finger-like domains"/>
    <property type="match status" value="2"/>
</dbReference>
<dbReference type="InterPro" id="IPR036875">
    <property type="entry name" value="Znf_CCHC_sf"/>
</dbReference>
<evidence type="ECO:0000256" key="1">
    <source>
        <dbReference type="ARBA" id="ARBA00004123"/>
    </source>
</evidence>
<organism evidence="11 12">
    <name type="scientific">Piloderma croceum (strain F 1598)</name>
    <dbReference type="NCBI Taxonomy" id="765440"/>
    <lineage>
        <taxon>Eukaryota</taxon>
        <taxon>Fungi</taxon>
        <taxon>Dikarya</taxon>
        <taxon>Basidiomycota</taxon>
        <taxon>Agaricomycotina</taxon>
        <taxon>Agaricomycetes</taxon>
        <taxon>Agaricomycetidae</taxon>
        <taxon>Atheliales</taxon>
        <taxon>Atheliaceae</taxon>
        <taxon>Piloderma</taxon>
    </lineage>
</organism>
<evidence type="ECO:0000256" key="9">
    <source>
        <dbReference type="SAM" id="MobiDB-lite"/>
    </source>
</evidence>
<evidence type="ECO:0000256" key="6">
    <source>
        <dbReference type="ARBA" id="ARBA00022833"/>
    </source>
</evidence>
<feature type="compositionally biased region" description="Basic and acidic residues" evidence="9">
    <location>
        <begin position="426"/>
        <end position="435"/>
    </location>
</feature>
<evidence type="ECO:0000256" key="8">
    <source>
        <dbReference type="PROSITE-ProRule" id="PRU00047"/>
    </source>
</evidence>
<dbReference type="EMBL" id="KN832972">
    <property type="protein sequence ID" value="KIM90770.1"/>
    <property type="molecule type" value="Genomic_DNA"/>
</dbReference>
<reference evidence="12" key="2">
    <citation type="submission" date="2015-01" db="EMBL/GenBank/DDBJ databases">
        <title>Evolutionary Origins and Diversification of the Mycorrhizal Mutualists.</title>
        <authorList>
            <consortium name="DOE Joint Genome Institute"/>
            <consortium name="Mycorrhizal Genomics Consortium"/>
            <person name="Kohler A."/>
            <person name="Kuo A."/>
            <person name="Nagy L.G."/>
            <person name="Floudas D."/>
            <person name="Copeland A."/>
            <person name="Barry K.W."/>
            <person name="Cichocki N."/>
            <person name="Veneault-Fourrey C."/>
            <person name="LaButti K."/>
            <person name="Lindquist E.A."/>
            <person name="Lipzen A."/>
            <person name="Lundell T."/>
            <person name="Morin E."/>
            <person name="Murat C."/>
            <person name="Riley R."/>
            <person name="Ohm R."/>
            <person name="Sun H."/>
            <person name="Tunlid A."/>
            <person name="Henrissat B."/>
            <person name="Grigoriev I.V."/>
            <person name="Hibbett D.S."/>
            <person name="Martin F."/>
        </authorList>
    </citation>
    <scope>NUCLEOTIDE SEQUENCE [LARGE SCALE GENOMIC DNA]</scope>
    <source>
        <strain evidence="12">F 1598</strain>
    </source>
</reference>
<dbReference type="AlphaFoldDB" id="A0A0C3G3B4"/>
<feature type="region of interest" description="Disordered" evidence="9">
    <location>
        <begin position="1"/>
        <end position="109"/>
    </location>
</feature>
<feature type="region of interest" description="Disordered" evidence="9">
    <location>
        <begin position="394"/>
        <end position="470"/>
    </location>
</feature>
<dbReference type="GO" id="GO:0071037">
    <property type="term" value="P:nuclear polyadenylation-dependent snRNA catabolic process"/>
    <property type="evidence" value="ECO:0007669"/>
    <property type="project" value="TreeGrafter"/>
</dbReference>
<evidence type="ECO:0000256" key="3">
    <source>
        <dbReference type="ARBA" id="ARBA00022723"/>
    </source>
</evidence>
<dbReference type="PANTHER" id="PTHR46543:SF1">
    <property type="entry name" value="ZINC FINGER CCHC DOMAIN-CONTAINING PROTEIN 7"/>
    <property type="match status" value="1"/>
</dbReference>
<evidence type="ECO:0000256" key="2">
    <source>
        <dbReference type="ARBA" id="ARBA00022664"/>
    </source>
</evidence>
<protein>
    <recommendedName>
        <fullName evidence="10">CCHC-type domain-containing protein</fullName>
    </recommendedName>
</protein>
<comment type="subcellular location">
    <subcellularLocation>
        <location evidence="1">Nucleus</location>
    </subcellularLocation>
</comment>
<feature type="region of interest" description="Disordered" evidence="9">
    <location>
        <begin position="505"/>
        <end position="590"/>
    </location>
</feature>
<feature type="compositionally biased region" description="Pro residues" evidence="9">
    <location>
        <begin position="96"/>
        <end position="105"/>
    </location>
</feature>
<dbReference type="GO" id="GO:0071036">
    <property type="term" value="P:nuclear polyadenylation-dependent snoRNA catabolic process"/>
    <property type="evidence" value="ECO:0007669"/>
    <property type="project" value="TreeGrafter"/>
</dbReference>
<proteinExistence type="predicted"/>
<dbReference type="GO" id="GO:0071035">
    <property type="term" value="P:nuclear polyadenylation-dependent rRNA catabolic process"/>
    <property type="evidence" value="ECO:0007669"/>
    <property type="project" value="TreeGrafter"/>
</dbReference>
<keyword evidence="12" id="KW-1185">Reference proteome</keyword>
<dbReference type="GO" id="GO:0031499">
    <property type="term" value="C:TRAMP complex"/>
    <property type="evidence" value="ECO:0007669"/>
    <property type="project" value="TreeGrafter"/>
</dbReference>
<feature type="compositionally biased region" description="Basic residues" evidence="9">
    <location>
        <begin position="46"/>
        <end position="56"/>
    </location>
</feature>
<feature type="compositionally biased region" description="Basic and acidic residues" evidence="9">
    <location>
        <begin position="505"/>
        <end position="520"/>
    </location>
</feature>
<evidence type="ECO:0000256" key="5">
    <source>
        <dbReference type="ARBA" id="ARBA00022771"/>
    </source>
</evidence>
<dbReference type="PROSITE" id="PS50158">
    <property type="entry name" value="ZF_CCHC"/>
    <property type="match status" value="2"/>
</dbReference>
<dbReference type="SMART" id="SM00343">
    <property type="entry name" value="ZnF_C2HC"/>
    <property type="match status" value="5"/>
</dbReference>
<evidence type="ECO:0000259" key="10">
    <source>
        <dbReference type="PROSITE" id="PS50158"/>
    </source>
</evidence>
<dbReference type="OrthoDB" id="7608935at2759"/>
<name>A0A0C3G3B4_PILCF</name>
<dbReference type="PANTHER" id="PTHR46543">
    <property type="entry name" value="ZINC FINGER CCHC DOMAIN-CONTAINING PROTEIN 7"/>
    <property type="match status" value="1"/>
</dbReference>
<sequence length="590" mass="66652">MAATDTLEIIDLTESSPPPEPIVIDSDEDCVEIASPKGGEGGKETRKSRRKRKRKRGSIEDGEVAESSTQASRLHSRERQADRNRNSPSFHRSRSPDPPQRLPSPRPRDNFSHLFCVDVLPAPLRVSVKPTISAENRPDSATAGEIDNHSKLLLPEHVSVFGIGENGAGRVEIIGPPTPNSDDEDEDFIEYLDYDDRNKGLVRYFDENNEDSRPTRFVCKNCGAEGEHKTIDCPVQICLTCGARNEHSTRSCPISKTCYTCGMKGHINQNCPNRYNRRGIDNYDDCDRCGSISHKTNECPTWWRMYEYVADEERSRILHAREAKQHLAIGQGGEGYIGKDDWCYNCGGLGHWGDDCNEVPHMWDFPREPSAFSTHNTMSGPFFDPAAEPAQYQASYHDHGGDDMLPEDWGMDAPSNVGKQGRKKDRATLQKKFQEQETVSDSDNWFLNPANARSRGTQPPPQSNGTKPHAPKIMIFGASMKEAGRQFQSPPVPERPKLIDRIYGGDERGKHRSQHDDRGLPRGNPSSRKQNDFSHRRSRDNDLSRGSNGKERYGRQEERDRNRHRDRGRQGDRSYRQEDSGPRYTGGYST</sequence>
<feature type="compositionally biased region" description="Basic and acidic residues" evidence="9">
    <location>
        <begin position="529"/>
        <end position="581"/>
    </location>
</feature>
<dbReference type="GO" id="GO:0003723">
    <property type="term" value="F:RNA binding"/>
    <property type="evidence" value="ECO:0007669"/>
    <property type="project" value="TreeGrafter"/>
</dbReference>
<keyword evidence="2" id="KW-0507">mRNA processing</keyword>
<feature type="domain" description="CCHC-type" evidence="10">
    <location>
        <begin position="258"/>
        <end position="273"/>
    </location>
</feature>
<dbReference type="InterPro" id="IPR001878">
    <property type="entry name" value="Znf_CCHC"/>
</dbReference>
<dbReference type="GO" id="GO:0008270">
    <property type="term" value="F:zinc ion binding"/>
    <property type="evidence" value="ECO:0007669"/>
    <property type="project" value="UniProtKB-KW"/>
</dbReference>
<dbReference type="GO" id="GO:0006397">
    <property type="term" value="P:mRNA processing"/>
    <property type="evidence" value="ECO:0007669"/>
    <property type="project" value="UniProtKB-KW"/>
</dbReference>
<evidence type="ECO:0000256" key="4">
    <source>
        <dbReference type="ARBA" id="ARBA00022737"/>
    </source>
</evidence>
<gene>
    <name evidence="11" type="ORF">PILCRDRAFT_146723</name>
</gene>
<evidence type="ECO:0000313" key="12">
    <source>
        <dbReference type="Proteomes" id="UP000054166"/>
    </source>
</evidence>
<keyword evidence="7" id="KW-0539">Nucleus</keyword>